<proteinExistence type="predicted"/>
<keyword evidence="1" id="KW-1133">Transmembrane helix</keyword>
<keyword evidence="3" id="KW-1185">Reference proteome</keyword>
<accession>A0ABV6YTA6</accession>
<organism evidence="2 3">
    <name type="scientific">candidate division CSSED10-310 bacterium</name>
    <dbReference type="NCBI Taxonomy" id="2855610"/>
    <lineage>
        <taxon>Bacteria</taxon>
        <taxon>Bacteria division CSSED10-310</taxon>
    </lineage>
</organism>
<dbReference type="Gene3D" id="3.40.1360.10">
    <property type="match status" value="1"/>
</dbReference>
<evidence type="ECO:0000313" key="2">
    <source>
        <dbReference type="EMBL" id="MFC1849328.1"/>
    </source>
</evidence>
<dbReference type="Proteomes" id="UP001594351">
    <property type="component" value="Unassembled WGS sequence"/>
</dbReference>
<dbReference type="EMBL" id="JBHPBY010000033">
    <property type="protein sequence ID" value="MFC1849328.1"/>
    <property type="molecule type" value="Genomic_DNA"/>
</dbReference>
<sequence>MKCPKCNANHLRRSGFMCSCGYHFVFDPKDRFHMTDGKFVALINTVSANKSYCFTQNQLYARYCKVVMSKRQKAYWGCFVMALLILIVALVIGSLFPFAIFVVLAVVIGLVMRVQHSKPPTPKELNELLTKWTAGGNEITMLLKSPGLSTPPPAWQEPDIYDYGVERILYVQRDILVDLFVKNGFHAEQRALIVSMTGYPTYLKPHIKKVLQESPDLPVFLLHDSTSSGQNMIKSIKRADSSLKDHPIIDVGLFPADVKLLKTLHCVRPDRTSFGVPVDYIRYETLARALADAMNKKVTFHNLITRSGRGYNGLLVEDMDFDSDFG</sequence>
<evidence type="ECO:0000313" key="3">
    <source>
        <dbReference type="Proteomes" id="UP001594351"/>
    </source>
</evidence>
<keyword evidence="1" id="KW-0812">Transmembrane</keyword>
<keyword evidence="1" id="KW-0472">Membrane</keyword>
<name>A0ABV6YTA6_UNCC1</name>
<comment type="caution">
    <text evidence="2">The sequence shown here is derived from an EMBL/GenBank/DDBJ whole genome shotgun (WGS) entry which is preliminary data.</text>
</comment>
<dbReference type="InterPro" id="IPR036078">
    <property type="entry name" value="Spo11/TopoVI_A_sf"/>
</dbReference>
<gene>
    <name evidence="2" type="ORF">ACFL27_03880</name>
</gene>
<feature type="transmembrane region" description="Helical" evidence="1">
    <location>
        <begin position="74"/>
        <end position="92"/>
    </location>
</feature>
<evidence type="ECO:0000256" key="1">
    <source>
        <dbReference type="SAM" id="Phobius"/>
    </source>
</evidence>
<protein>
    <submittedName>
        <fullName evidence="2">Uncharacterized protein</fullName>
    </submittedName>
</protein>
<reference evidence="2 3" key="1">
    <citation type="submission" date="2024-09" db="EMBL/GenBank/DDBJ databases">
        <title>Laminarin stimulates single cell rates of sulfate reduction while oxygen inhibits transcriptomic activity in coastal marine sediment.</title>
        <authorList>
            <person name="Lindsay M."/>
            <person name="Orcutt B."/>
            <person name="Emerson D."/>
            <person name="Stepanauskas R."/>
            <person name="D'Angelo T."/>
        </authorList>
    </citation>
    <scope>NUCLEOTIDE SEQUENCE [LARGE SCALE GENOMIC DNA]</scope>
    <source>
        <strain evidence="2">SAG AM-311-K15</strain>
    </source>
</reference>
<dbReference type="SUPFAM" id="SSF56726">
    <property type="entry name" value="DNA topoisomerase IV, alpha subunit"/>
    <property type="match status" value="1"/>
</dbReference>